<dbReference type="AlphaFoldDB" id="A0AAZ3SQB8"/>
<reference evidence="2" key="1">
    <citation type="journal article" date="2018" name="PLoS ONE">
        <title>Chinook salmon (Oncorhynchus tshawytscha) genome and transcriptome.</title>
        <authorList>
            <person name="Christensen K.A."/>
            <person name="Leong J.S."/>
            <person name="Sakhrani D."/>
            <person name="Biagi C.A."/>
            <person name="Minkley D.R."/>
            <person name="Withler R.E."/>
            <person name="Rondeau E.B."/>
            <person name="Koop B.F."/>
            <person name="Devlin R.H."/>
        </authorList>
    </citation>
    <scope>NUCLEOTIDE SEQUENCE [LARGE SCALE GENOMIC DNA]</scope>
</reference>
<protein>
    <recommendedName>
        <fullName evidence="3">DDE Tnp4 domain-containing protein</fullName>
    </recommendedName>
</protein>
<accession>A0AAZ3SQB8</accession>
<dbReference type="Proteomes" id="UP000694402">
    <property type="component" value="Unassembled WGS sequence"/>
</dbReference>
<evidence type="ECO:0008006" key="3">
    <source>
        <dbReference type="Google" id="ProtNLM"/>
    </source>
</evidence>
<dbReference type="Ensembl" id="ENSOTST00005127297.1">
    <property type="protein sequence ID" value="ENSOTSP00005155291.1"/>
    <property type="gene ID" value="ENSOTSG00005074977.1"/>
</dbReference>
<keyword evidence="2" id="KW-1185">Reference proteome</keyword>
<gene>
    <name evidence="1" type="primary">LOC121839081</name>
</gene>
<reference evidence="1" key="3">
    <citation type="submission" date="2025-09" db="UniProtKB">
        <authorList>
            <consortium name="Ensembl"/>
        </authorList>
    </citation>
    <scope>IDENTIFICATION</scope>
</reference>
<dbReference type="RefSeq" id="XP_042151797.1">
    <property type="nucleotide sequence ID" value="XM_042295863.1"/>
</dbReference>
<evidence type="ECO:0000313" key="2">
    <source>
        <dbReference type="Proteomes" id="UP000694402"/>
    </source>
</evidence>
<evidence type="ECO:0000313" key="1">
    <source>
        <dbReference type="Ensembl" id="ENSOTSP00005155291.1"/>
    </source>
</evidence>
<reference evidence="1" key="2">
    <citation type="submission" date="2025-08" db="UniProtKB">
        <authorList>
            <consortium name="Ensembl"/>
        </authorList>
    </citation>
    <scope>IDENTIFICATION</scope>
</reference>
<name>A0AAZ3SQB8_ONCTS</name>
<sequence>MNHKLRKLLAIVATYRPLNLQRRRSMWIHLILMTSSRYGEYHHLVQELRFDDVMFQGYFRLDKAQFYDLLSRMGPRIAREDTTFRQAEHLAICLRYLATGDSFKTTAYCYHVGRVTRDIWDCLVGEFMPVPTMDDWRAIAAGFEERWNFPHCLESVDGKHVDLQATANSGSLFYIYKGMFSIVLGGCGCQLSLSVSGCRQLREDERRRHSGFGQVLRHGTLDLPEDRLIPGAEHQGPQCNVLFFKILVLYI</sequence>
<dbReference type="KEGG" id="otw:121839081"/>
<dbReference type="GeneID" id="121839081"/>
<proteinExistence type="predicted"/>
<dbReference type="GeneTree" id="ENSGT00940000164115"/>
<organism evidence="1 2">
    <name type="scientific">Oncorhynchus tshawytscha</name>
    <name type="common">Chinook salmon</name>
    <name type="synonym">Salmo tshawytscha</name>
    <dbReference type="NCBI Taxonomy" id="74940"/>
    <lineage>
        <taxon>Eukaryota</taxon>
        <taxon>Metazoa</taxon>
        <taxon>Chordata</taxon>
        <taxon>Craniata</taxon>
        <taxon>Vertebrata</taxon>
        <taxon>Euteleostomi</taxon>
        <taxon>Actinopterygii</taxon>
        <taxon>Neopterygii</taxon>
        <taxon>Teleostei</taxon>
        <taxon>Protacanthopterygii</taxon>
        <taxon>Salmoniformes</taxon>
        <taxon>Salmonidae</taxon>
        <taxon>Salmoninae</taxon>
        <taxon>Oncorhynchus</taxon>
    </lineage>
</organism>